<dbReference type="PANTHER" id="PTHR44858">
    <property type="entry name" value="TETRATRICOPEPTIDE REPEAT PROTEIN 6"/>
    <property type="match status" value="1"/>
</dbReference>
<dbReference type="InterPro" id="IPR050498">
    <property type="entry name" value="Ycf3"/>
</dbReference>
<dbReference type="Pfam" id="PF00515">
    <property type="entry name" value="TPR_1"/>
    <property type="match status" value="1"/>
</dbReference>
<dbReference type="Pfam" id="PF14559">
    <property type="entry name" value="TPR_19"/>
    <property type="match status" value="1"/>
</dbReference>
<sequence length="654" mass="76262">MLYRIARWMAKRLSKQRKLRQSIRWHERWGIERMTLQERVDYAMLLHDYGKTEQAVEFLTSLLKERGYSKAYERRAHIFNEMGREEEAIADLDAAIKLDPEPSIVWYTRAISHNNRGDFELAARDFQEALLRREDSKASTYYELGNVYMKMGSYEEAEAAFASACSDAGNAIPHYYFRHAQAFEMLDRMDEAAQTLAQATRLQKQWRDEEQQGAANYRARTNYSPTAIDTLIRTAEEEYGFLLYESKLREAAGDIESALASIREATEQYSPGPDLQLRRGQLLRLLDRPQEAQEALERLVADYPTWLPGHMELSALLRSQDRPDEAVRVLLETKRRYPEHPVVRYWLADAYRESGQGDEALQENEELTELEPDDPLNWKQRAEILIDAAKYRDADAAYTQSLQLEQSAECYMRRSYSRYMEERYEEAMLDIQAAAELDSNLLKESKTAYAMAELYMGMGNHELADSEYSRALALEPDNPQIYDRRARCRFAAERWEAALEDCDRGLQLTGANPRLTWLRGLIQYRMEDLDGALHEMTAYTDLVPDDAQGFYNLGHIYNHLNRPDDAIAAFSKTIELSPFDAQAYLERASIWYHHYFDRIRAVDDLAQWLLYAETRARDGDRFELLSEVKGFDDEMRERAKDQFLRVYGSSQYLS</sequence>
<gene>
    <name evidence="4" type="ORF">DFP98_109135</name>
</gene>
<proteinExistence type="predicted"/>
<dbReference type="RefSeq" id="WP_116061134.1">
    <property type="nucleotide sequence ID" value="NZ_QRDZ01000009.1"/>
</dbReference>
<feature type="repeat" description="TPR" evidence="3">
    <location>
        <begin position="69"/>
        <end position="102"/>
    </location>
</feature>
<reference evidence="4 5" key="1">
    <citation type="submission" date="2018-07" db="EMBL/GenBank/DDBJ databases">
        <title>Genomic Encyclopedia of Type Strains, Phase III (KMG-III): the genomes of soil and plant-associated and newly described type strains.</title>
        <authorList>
            <person name="Whitman W."/>
        </authorList>
    </citation>
    <scope>NUCLEOTIDE SEQUENCE [LARGE SCALE GENOMIC DNA]</scope>
    <source>
        <strain evidence="4 5">CECT 7287</strain>
    </source>
</reference>
<dbReference type="InterPro" id="IPR019734">
    <property type="entry name" value="TPR_rpt"/>
</dbReference>
<feature type="repeat" description="TPR" evidence="3">
    <location>
        <begin position="341"/>
        <end position="374"/>
    </location>
</feature>
<evidence type="ECO:0000256" key="2">
    <source>
        <dbReference type="ARBA" id="ARBA00022803"/>
    </source>
</evidence>
<dbReference type="EMBL" id="QRDZ01000009">
    <property type="protein sequence ID" value="RED77524.1"/>
    <property type="molecule type" value="Genomic_DNA"/>
</dbReference>
<keyword evidence="1" id="KW-0677">Repeat</keyword>
<feature type="repeat" description="TPR" evidence="3">
    <location>
        <begin position="445"/>
        <end position="478"/>
    </location>
</feature>
<dbReference type="PROSITE" id="PS50293">
    <property type="entry name" value="TPR_REGION"/>
    <property type="match status" value="1"/>
</dbReference>
<dbReference type="OrthoDB" id="2488002at2"/>
<evidence type="ECO:0000256" key="1">
    <source>
        <dbReference type="ARBA" id="ARBA00022737"/>
    </source>
</evidence>
<dbReference type="Proteomes" id="UP000256977">
    <property type="component" value="Unassembled WGS sequence"/>
</dbReference>
<dbReference type="InterPro" id="IPR011990">
    <property type="entry name" value="TPR-like_helical_dom_sf"/>
</dbReference>
<dbReference type="Gene3D" id="1.25.40.10">
    <property type="entry name" value="Tetratricopeptide repeat domain"/>
    <property type="match status" value="5"/>
</dbReference>
<organism evidence="4 5">
    <name type="scientific">Cohnella phaseoli</name>
    <dbReference type="NCBI Taxonomy" id="456490"/>
    <lineage>
        <taxon>Bacteria</taxon>
        <taxon>Bacillati</taxon>
        <taxon>Bacillota</taxon>
        <taxon>Bacilli</taxon>
        <taxon>Bacillales</taxon>
        <taxon>Paenibacillaceae</taxon>
        <taxon>Cohnella</taxon>
    </lineage>
</organism>
<evidence type="ECO:0000313" key="4">
    <source>
        <dbReference type="EMBL" id="RED77524.1"/>
    </source>
</evidence>
<dbReference type="AlphaFoldDB" id="A0A3D9JTX6"/>
<dbReference type="PANTHER" id="PTHR44858:SF1">
    <property type="entry name" value="UDP-N-ACETYLGLUCOSAMINE--PEPTIDE N-ACETYLGLUCOSAMINYLTRANSFERASE SPINDLY-RELATED"/>
    <property type="match status" value="1"/>
</dbReference>
<dbReference type="SMART" id="SM00028">
    <property type="entry name" value="TPR"/>
    <property type="match status" value="10"/>
</dbReference>
<keyword evidence="5" id="KW-1185">Reference proteome</keyword>
<accession>A0A3D9JTX6</accession>
<keyword evidence="2 3" id="KW-0802">TPR repeat</keyword>
<evidence type="ECO:0000256" key="3">
    <source>
        <dbReference type="PROSITE-ProRule" id="PRU00339"/>
    </source>
</evidence>
<feature type="repeat" description="TPR" evidence="3">
    <location>
        <begin position="547"/>
        <end position="580"/>
    </location>
</feature>
<comment type="caution">
    <text evidence="4">The sequence shown here is derived from an EMBL/GenBank/DDBJ whole genome shotgun (WGS) entry which is preliminary data.</text>
</comment>
<dbReference type="Pfam" id="PF13432">
    <property type="entry name" value="TPR_16"/>
    <property type="match status" value="4"/>
</dbReference>
<feature type="repeat" description="TPR" evidence="3">
    <location>
        <begin position="138"/>
        <end position="171"/>
    </location>
</feature>
<dbReference type="SUPFAM" id="SSF48452">
    <property type="entry name" value="TPR-like"/>
    <property type="match status" value="3"/>
</dbReference>
<evidence type="ECO:0000313" key="5">
    <source>
        <dbReference type="Proteomes" id="UP000256977"/>
    </source>
</evidence>
<dbReference type="PROSITE" id="PS50005">
    <property type="entry name" value="TPR"/>
    <property type="match status" value="5"/>
</dbReference>
<name>A0A3D9JTX6_9BACL</name>
<protein>
    <submittedName>
        <fullName evidence="4">Tetratricopeptide repeat protein</fullName>
    </submittedName>
</protein>